<proteinExistence type="predicted"/>
<feature type="signal peptide" evidence="1">
    <location>
        <begin position="1"/>
        <end position="27"/>
    </location>
</feature>
<reference evidence="2" key="1">
    <citation type="submission" date="2021-06" db="EMBL/GenBank/DDBJ databases">
        <authorList>
            <person name="Hodson N. C."/>
            <person name="Mongue J. A."/>
            <person name="Jaron S. K."/>
        </authorList>
    </citation>
    <scope>NUCLEOTIDE SEQUENCE</scope>
</reference>
<sequence>MAYFIRVTCQRVVLTMLLLNVLRPSLALRCYSCPSCDEANPPKKIDCPKSEDAVCVKTETVGSISKACAVSSTKMECLVTDNPRTETCYCKKDLCNISRENTPMRITILILTVIVFLIQ</sequence>
<feature type="chain" id="PRO_5035185317" evidence="1">
    <location>
        <begin position="28"/>
        <end position="119"/>
    </location>
</feature>
<evidence type="ECO:0000313" key="2">
    <source>
        <dbReference type="EMBL" id="CAG7732871.1"/>
    </source>
</evidence>
<protein>
    <submittedName>
        <fullName evidence="2">Uncharacterized protein</fullName>
    </submittedName>
</protein>
<gene>
    <name evidence="2" type="ORF">AFUS01_LOCUS21352</name>
</gene>
<organism evidence="2 3">
    <name type="scientific">Allacma fusca</name>
    <dbReference type="NCBI Taxonomy" id="39272"/>
    <lineage>
        <taxon>Eukaryota</taxon>
        <taxon>Metazoa</taxon>
        <taxon>Ecdysozoa</taxon>
        <taxon>Arthropoda</taxon>
        <taxon>Hexapoda</taxon>
        <taxon>Collembola</taxon>
        <taxon>Symphypleona</taxon>
        <taxon>Sminthuridae</taxon>
        <taxon>Allacma</taxon>
    </lineage>
</organism>
<dbReference type="Proteomes" id="UP000708208">
    <property type="component" value="Unassembled WGS sequence"/>
</dbReference>
<evidence type="ECO:0000313" key="3">
    <source>
        <dbReference type="Proteomes" id="UP000708208"/>
    </source>
</evidence>
<dbReference type="EMBL" id="CAJVCH010239249">
    <property type="protein sequence ID" value="CAG7732871.1"/>
    <property type="molecule type" value="Genomic_DNA"/>
</dbReference>
<name>A0A8J2KDA0_9HEXA</name>
<keyword evidence="3" id="KW-1185">Reference proteome</keyword>
<accession>A0A8J2KDA0</accession>
<dbReference type="AlphaFoldDB" id="A0A8J2KDA0"/>
<evidence type="ECO:0000256" key="1">
    <source>
        <dbReference type="SAM" id="SignalP"/>
    </source>
</evidence>
<comment type="caution">
    <text evidence="2">The sequence shown here is derived from an EMBL/GenBank/DDBJ whole genome shotgun (WGS) entry which is preliminary data.</text>
</comment>
<keyword evidence="1" id="KW-0732">Signal</keyword>